<dbReference type="SUPFAM" id="SSF53901">
    <property type="entry name" value="Thiolase-like"/>
    <property type="match status" value="1"/>
</dbReference>
<evidence type="ECO:0000259" key="9">
    <source>
        <dbReference type="PROSITE" id="PS50075"/>
    </source>
</evidence>
<feature type="region of interest" description="N-terminal hotdog fold" evidence="7">
    <location>
        <begin position="865"/>
        <end position="984"/>
    </location>
</feature>
<dbReference type="Gene3D" id="3.90.180.10">
    <property type="entry name" value="Medium-chain alcohol dehydrogenases, catalytic domain"/>
    <property type="match status" value="1"/>
</dbReference>
<dbReference type="SUPFAM" id="SSF50129">
    <property type="entry name" value="GroES-like"/>
    <property type="match status" value="1"/>
</dbReference>
<dbReference type="InterPro" id="IPR049900">
    <property type="entry name" value="PKS_mFAS_DH"/>
</dbReference>
<dbReference type="SMART" id="SM00825">
    <property type="entry name" value="PKS_KS"/>
    <property type="match status" value="1"/>
</dbReference>
<feature type="region of interest" description="C-terminal hotdog fold" evidence="7">
    <location>
        <begin position="995"/>
        <end position="1141"/>
    </location>
</feature>
<dbReference type="SMART" id="SM00823">
    <property type="entry name" value="PKS_PP"/>
    <property type="match status" value="1"/>
</dbReference>
<dbReference type="InterPro" id="IPR016039">
    <property type="entry name" value="Thiolase-like"/>
</dbReference>
<dbReference type="PROSITE" id="PS52019">
    <property type="entry name" value="PKS_MFAS_DH"/>
    <property type="match status" value="1"/>
</dbReference>
<dbReference type="Gene3D" id="3.40.50.720">
    <property type="entry name" value="NAD(P)-binding Rossmann-like Domain"/>
    <property type="match status" value="3"/>
</dbReference>
<dbReference type="Gene3D" id="3.30.70.3290">
    <property type="match status" value="1"/>
</dbReference>
<dbReference type="SUPFAM" id="SSF47336">
    <property type="entry name" value="ACP-like"/>
    <property type="match status" value="1"/>
</dbReference>
<evidence type="ECO:0000256" key="1">
    <source>
        <dbReference type="ARBA" id="ARBA00022450"/>
    </source>
</evidence>
<name>A0A9W6JPC2_9HYPH</name>
<dbReference type="InterPro" id="IPR018201">
    <property type="entry name" value="Ketoacyl_synth_AS"/>
</dbReference>
<dbReference type="InterPro" id="IPR006162">
    <property type="entry name" value="Ppantetheine_attach_site"/>
</dbReference>
<dbReference type="Gene3D" id="3.40.50.150">
    <property type="entry name" value="Vaccinia Virus protein VP39"/>
    <property type="match status" value="1"/>
</dbReference>
<dbReference type="FunFam" id="3.40.50.720:FF:000209">
    <property type="entry name" value="Polyketide synthase Pks12"/>
    <property type="match status" value="1"/>
</dbReference>
<reference evidence="12" key="1">
    <citation type="journal article" date="2014" name="Int. J. Syst. Evol. Microbiol.">
        <title>Complete genome sequence of Corynebacterium casei LMG S-19264T (=DSM 44701T), isolated from a smear-ripened cheese.</title>
        <authorList>
            <consortium name="US DOE Joint Genome Institute (JGI-PGF)"/>
            <person name="Walter F."/>
            <person name="Albersmeier A."/>
            <person name="Kalinowski J."/>
            <person name="Ruckert C."/>
        </authorList>
    </citation>
    <scope>NUCLEOTIDE SEQUENCE</scope>
    <source>
        <strain evidence="12">VKM B-2748</strain>
    </source>
</reference>
<dbReference type="GO" id="GO:0004315">
    <property type="term" value="F:3-oxoacyl-[acyl-carrier-protein] synthase activity"/>
    <property type="evidence" value="ECO:0007669"/>
    <property type="project" value="InterPro"/>
</dbReference>
<dbReference type="PANTHER" id="PTHR43775:SF37">
    <property type="entry name" value="SI:DKEY-61P9.11"/>
    <property type="match status" value="1"/>
</dbReference>
<dbReference type="InterPro" id="IPR029063">
    <property type="entry name" value="SAM-dependent_MTases_sf"/>
</dbReference>
<dbReference type="InterPro" id="IPR036291">
    <property type="entry name" value="NAD(P)-bd_dom_sf"/>
</dbReference>
<dbReference type="PROSITE" id="PS00012">
    <property type="entry name" value="PHOSPHOPANTETHEINE"/>
    <property type="match status" value="1"/>
</dbReference>
<dbReference type="EMBL" id="BSFL01000001">
    <property type="protein sequence ID" value="GLK79550.1"/>
    <property type="molecule type" value="Genomic_DNA"/>
</dbReference>
<proteinExistence type="predicted"/>
<sequence length="2491" mass="259077">MTSIGEERWSSARYLHPRKGEPGKSYTFAAGVLDDIYAFDPAAFGVSPREAEQMDPQQRLALQLVWEALEDAGIPPSSIAGGETGVFVGASALDYGNRIIFDPASADPYFATGNTLSIVSNRISYLFDLRGPSFTVDTACSSSLVALNEAVAALRSGRIERAIVVGVNILGSPFPFISFAQATMLSPGGRCRAFDANADGYVRAEGGVAVVIERADAARAAHRRMRVMIAASDVNSDGRTVGMSLPSPDAQLALLERVYREADIDLERLAFIEAHGTGTRVGDPAEAGAVGGLLKARKGPPLPIGSVKTNVGHLEAASGLVGLLKADLALEHDLLPASLHVTALNPDIPFDELKLAVATAATPLPRGAGARYAGVNSFGFGGTNAHVIVCDPTPDDRAGRSSPRAVEAGGPAPVLALSARSREALTELAAAYAKTLEGRDVARARHVATSVAATRDLLGRRLVLESDDPATWGPTLAAFAETGEAPGATLDSAVGREAPVAFAYSGNGSQWAGMGRRLHAQDAAFRARLDEIDAVFGALAGWSVKEVLFADDLADRLKRAEFAQPLLFAVQEATTAALAAAGVTPDVVLGHSVGEVAAALAAGALTLEQACAVVHSRSLHQEIAWKAGVMAAVLLPADEVETLLADGGFAGVEIAAVNSARSVTVSGPESEIRELGRFARGRRIAVRVLDIDYPFHTGLIEGVRAPLLADLATLKPKAGKIAFVSSVTGALTDGATLDAGYWWDNVRQPVRFADAVEAAAAAGARVFVEIGPRPVLQTYVSDVLAAAEIPAGVLSCDDHGPGDHDPVRRALARVVAKGGRVTRDQVFGKLNGPAVRLPGYPWQNSRFAVGMTADGESLYQGYDRHPLIGARVRAFADDWIAHLDPANAPLIAEHKVGGRVVIPGAALAEMALAAGRAWLGVEAVELLDFEISHALTLDADSITEVRTRMSPESRTVEILSRPRLRSDDWTLHAVGRVGAPPSLAAEAPAPAPDAGETYSGAELYALAGQHGLDFGPSFQVAERIERPTPDRLVVTLAPEAARGPRDARYGLHPADFDACFHGLLALFGAHGHRPDVTYLPMRFGALRLLRPGATIARADIAIRRFSARSIDATFTLTDAAGEVIATLRDARFRAVTLARRTPLERLAYHVAPALVGPAPGAPEAAAVAASDIVARARALGLVTDAPERADDDLLLEAFAVVAAHDALSGVFGRGRKPATLADLVRRGRLAPTSVRYAGRLLALLQQRGHASRAGDVWTLAPSTGLPRAAEIVRTVLADHPDRGAECVMASRALALMPRVLALGAEEGAPFGAATLAHAGSAAPLVADGVRAVADLVRALVADAPADRPIRILEIAAGTGALTRALAKLGLDPRVTLTVSDPDATAVERLRFAFAGRPGVAVTAFDPAVDGGDADVFDLVVGALGWGRALASPEAVRRLAGRLADNGALALAALQPSAFLDVVFGLDPSWFERFEADHDAAGFAREAGEWTADLADARLSDHAVLALDGARAPTSLVLATRRRRAGDDAVAGRAGVLVVGEAAGGRGALAQSLARALDGDGRAASLHAATSGANGNGRHAPRPWGEPAELGLTAAAKNGPKPEVVVALDGEGPDDAATATLRAGWLLGLVRAATAVDARLWVVAPGSLSGAVGVAGERADQAALAGFLRVVRNEFRGHDIRLIDVSADLGTDEAARAVAAEIAAPRADVELVINAHGVRAPRLRHGLPLAPQAGDSGAPRAAALDTGREGGLDDVAWRAAPLKPPAAGEVAIEVAAVGLNFRDVMWALGLLPEEALEDGFAGPGLGIECSGVVTAVGDGVSGLAVGDRVVAFASGAFASHVTVPEIAVAPLPEGLAFEEGATIPVCFLTAYYALVELANIKRGEWVLIHGGAGGVGLAALQIAQWRGAKVVATAGSDEKRALLRTLGATHVLSSRSLEFMDEVKRLTGGQGVDVVLNSLFGEAIERSLATLKPFGRFLELGKRDFYANSRLGLRPFRRNISYFGIDADQLLVHRPELGRKLFRDVLKLFGKGVFAPLPYRAFEATEVGDAFRLMQQSGHVGKIVVRPLDPADLPASAPEPFRSADGAHVLVGGLGGFGLATAEWLVAHGATKLALIGRSGATSAAAAAGVARLEALGATVRAYACDAADAAALDVVLKDVRAALGPIGGAWHVAMVLEDALLANLDAERFEAALRPKIDGAKALDRLTADDPLGQFVIYSSATTVIGNPGQANYVAANAWLEALARNRRRSGRPALAVAWGALGDVGYLARTGEVKEKIQRRLGHATLSGAEALEGLGTVLAAGDPAPEAAVVAIAPIDWAAARRDLAYLASPMFAQVLAGAEMGPQDAVEQIDLAALVRGKDARAARDIVAEILAGEVARILKLPAKEISPQRPLAELGMDSLMGLELRMSVERRFDVELPLVAIGDSTTLITIAQSIVARIHDPDAGAETSAVNADLVQRHIADDVGHEDLAEFGEAVEARRAALGGAAG</sequence>
<dbReference type="InterPro" id="IPR014030">
    <property type="entry name" value="Ketoacyl_synth_N"/>
</dbReference>
<dbReference type="GO" id="GO:0004312">
    <property type="term" value="F:fatty acid synthase activity"/>
    <property type="evidence" value="ECO:0007669"/>
    <property type="project" value="TreeGrafter"/>
</dbReference>
<dbReference type="GO" id="GO:0016491">
    <property type="term" value="F:oxidoreductase activity"/>
    <property type="evidence" value="ECO:0007669"/>
    <property type="project" value="InterPro"/>
</dbReference>
<dbReference type="SUPFAM" id="SSF53335">
    <property type="entry name" value="S-adenosyl-L-methionine-dependent methyltransferases"/>
    <property type="match status" value="1"/>
</dbReference>
<protein>
    <submittedName>
        <fullName evidence="12">Type I polyketide synthase</fullName>
    </submittedName>
</protein>
<dbReference type="InterPro" id="IPR014031">
    <property type="entry name" value="Ketoacyl_synth_C"/>
</dbReference>
<dbReference type="SMART" id="SM00822">
    <property type="entry name" value="PKS_KR"/>
    <property type="match status" value="1"/>
</dbReference>
<dbReference type="InterPro" id="IPR011032">
    <property type="entry name" value="GroES-like_sf"/>
</dbReference>
<keyword evidence="2" id="KW-0597">Phosphoprotein</keyword>
<dbReference type="Gene3D" id="3.40.366.10">
    <property type="entry name" value="Malonyl-Coenzyme A Acyl Carrier Protein, domain 2"/>
    <property type="match status" value="1"/>
</dbReference>
<feature type="region of interest" description="Disordered" evidence="8">
    <location>
        <begin position="1566"/>
        <end position="1585"/>
    </location>
</feature>
<dbReference type="Pfam" id="PF08240">
    <property type="entry name" value="ADH_N"/>
    <property type="match status" value="1"/>
</dbReference>
<evidence type="ECO:0000256" key="5">
    <source>
        <dbReference type="ARBA" id="ARBA00023268"/>
    </source>
</evidence>
<dbReference type="Pfam" id="PF02801">
    <property type="entry name" value="Ketoacyl-synt_C"/>
    <property type="match status" value="1"/>
</dbReference>
<dbReference type="InterPro" id="IPR009081">
    <property type="entry name" value="PP-bd_ACP"/>
</dbReference>
<dbReference type="Pfam" id="PF00109">
    <property type="entry name" value="ketoacyl-synt"/>
    <property type="match status" value="1"/>
</dbReference>
<dbReference type="SUPFAM" id="SSF55048">
    <property type="entry name" value="Probable ACP-binding domain of malonyl-CoA ACP transacylase"/>
    <property type="match status" value="1"/>
</dbReference>
<dbReference type="GO" id="GO:0006633">
    <property type="term" value="P:fatty acid biosynthetic process"/>
    <property type="evidence" value="ECO:0007669"/>
    <property type="project" value="InterPro"/>
</dbReference>
<dbReference type="Pfam" id="PF00550">
    <property type="entry name" value="PP-binding"/>
    <property type="match status" value="1"/>
</dbReference>
<keyword evidence="6" id="KW-0012">Acyltransferase</keyword>
<dbReference type="InterPro" id="IPR032821">
    <property type="entry name" value="PKS_assoc"/>
</dbReference>
<dbReference type="PROSITE" id="PS50075">
    <property type="entry name" value="CARRIER"/>
    <property type="match status" value="1"/>
</dbReference>
<accession>A0A9W6JPC2</accession>
<dbReference type="InterPro" id="IPR042104">
    <property type="entry name" value="PKS_dehydratase_sf"/>
</dbReference>
<dbReference type="SMART" id="SM00827">
    <property type="entry name" value="PKS_AT"/>
    <property type="match status" value="1"/>
</dbReference>
<dbReference type="InterPro" id="IPR050091">
    <property type="entry name" value="PKS_NRPS_Biosynth_Enz"/>
</dbReference>
<dbReference type="Gene3D" id="3.10.129.110">
    <property type="entry name" value="Polyketide synthase dehydratase"/>
    <property type="match status" value="1"/>
</dbReference>
<keyword evidence="5" id="KW-0511">Multifunctional enzyme</keyword>
<dbReference type="Pfam" id="PF14765">
    <property type="entry name" value="PS-DH"/>
    <property type="match status" value="1"/>
</dbReference>
<evidence type="ECO:0000256" key="8">
    <source>
        <dbReference type="SAM" id="MobiDB-lite"/>
    </source>
</evidence>
<comment type="caution">
    <text evidence="12">The sequence shown here is derived from an EMBL/GenBank/DDBJ whole genome shotgun (WGS) entry which is preliminary data.</text>
</comment>
<dbReference type="Pfam" id="PF16197">
    <property type="entry name" value="KAsynt_C_assoc"/>
    <property type="match status" value="1"/>
</dbReference>
<dbReference type="PROSITE" id="PS52004">
    <property type="entry name" value="KS3_2"/>
    <property type="match status" value="1"/>
</dbReference>
<dbReference type="InterPro" id="IPR020807">
    <property type="entry name" value="PKS_DH"/>
</dbReference>
<dbReference type="Pfam" id="PF21089">
    <property type="entry name" value="PKS_DH_N"/>
    <property type="match status" value="1"/>
</dbReference>
<dbReference type="InterPro" id="IPR001227">
    <property type="entry name" value="Ac_transferase_dom_sf"/>
</dbReference>
<dbReference type="InterPro" id="IPR016035">
    <property type="entry name" value="Acyl_Trfase/lysoPLipase"/>
</dbReference>
<evidence type="ECO:0000259" key="11">
    <source>
        <dbReference type="PROSITE" id="PS52019"/>
    </source>
</evidence>
<feature type="active site" description="Proton donor; for dehydratase activity" evidence="7">
    <location>
        <position position="1057"/>
    </location>
</feature>
<dbReference type="InterPro" id="IPR014043">
    <property type="entry name" value="Acyl_transferase_dom"/>
</dbReference>
<organism evidence="12 13">
    <name type="scientific">Methylopila turkensis</name>
    <dbReference type="NCBI Taxonomy" id="1437816"/>
    <lineage>
        <taxon>Bacteria</taxon>
        <taxon>Pseudomonadati</taxon>
        <taxon>Pseudomonadota</taxon>
        <taxon>Alphaproteobacteria</taxon>
        <taxon>Hyphomicrobiales</taxon>
        <taxon>Methylopilaceae</taxon>
        <taxon>Methylopila</taxon>
    </lineage>
</organism>
<dbReference type="CDD" id="cd00833">
    <property type="entry name" value="PKS"/>
    <property type="match status" value="1"/>
</dbReference>
<dbReference type="InterPro" id="IPR057326">
    <property type="entry name" value="KR_dom"/>
</dbReference>
<keyword evidence="13" id="KW-1185">Reference proteome</keyword>
<dbReference type="SMART" id="SM01294">
    <property type="entry name" value="PKS_PP_betabranch"/>
    <property type="match status" value="1"/>
</dbReference>
<dbReference type="InterPro" id="IPR020806">
    <property type="entry name" value="PKS_PP-bd"/>
</dbReference>
<dbReference type="InterPro" id="IPR013154">
    <property type="entry name" value="ADH-like_N"/>
</dbReference>
<dbReference type="PANTHER" id="PTHR43775">
    <property type="entry name" value="FATTY ACID SYNTHASE"/>
    <property type="match status" value="1"/>
</dbReference>
<dbReference type="InterPro" id="IPR049552">
    <property type="entry name" value="PKS_DH_N"/>
</dbReference>
<evidence type="ECO:0000256" key="2">
    <source>
        <dbReference type="ARBA" id="ARBA00022553"/>
    </source>
</evidence>
<dbReference type="InterPro" id="IPR020843">
    <property type="entry name" value="ER"/>
</dbReference>
<evidence type="ECO:0000313" key="13">
    <source>
        <dbReference type="Proteomes" id="UP001143309"/>
    </source>
</evidence>
<dbReference type="Gene3D" id="3.40.47.10">
    <property type="match status" value="1"/>
</dbReference>
<dbReference type="Pfam" id="PF08659">
    <property type="entry name" value="KR"/>
    <property type="match status" value="1"/>
</dbReference>
<keyword evidence="1" id="KW-0596">Phosphopantetheine</keyword>
<feature type="domain" description="Ketosynthase family 3 (KS3)" evidence="10">
    <location>
        <begin position="1"/>
        <end position="391"/>
    </location>
</feature>
<dbReference type="InterPro" id="IPR013149">
    <property type="entry name" value="ADH-like_C"/>
</dbReference>
<evidence type="ECO:0000259" key="10">
    <source>
        <dbReference type="PROSITE" id="PS52004"/>
    </source>
</evidence>
<keyword evidence="3" id="KW-0808">Transferase</keyword>
<evidence type="ECO:0000256" key="6">
    <source>
        <dbReference type="ARBA" id="ARBA00023315"/>
    </source>
</evidence>
<evidence type="ECO:0000256" key="3">
    <source>
        <dbReference type="ARBA" id="ARBA00022679"/>
    </source>
</evidence>
<dbReference type="InterPro" id="IPR020841">
    <property type="entry name" value="PKS_Beta-ketoAc_synthase_dom"/>
</dbReference>
<evidence type="ECO:0000256" key="7">
    <source>
        <dbReference type="PROSITE-ProRule" id="PRU01363"/>
    </source>
</evidence>
<gene>
    <name evidence="12" type="ORF">GCM10008174_12910</name>
</gene>
<dbReference type="Gene3D" id="1.10.1200.10">
    <property type="entry name" value="ACP-like"/>
    <property type="match status" value="1"/>
</dbReference>
<dbReference type="InterPro" id="IPR016036">
    <property type="entry name" value="Malonyl_transacylase_ACP-bd"/>
</dbReference>
<dbReference type="GO" id="GO:0031177">
    <property type="term" value="F:phosphopantetheine binding"/>
    <property type="evidence" value="ECO:0007669"/>
    <property type="project" value="InterPro"/>
</dbReference>
<feature type="active site" description="Proton acceptor; for dehydratase activity" evidence="7">
    <location>
        <position position="894"/>
    </location>
</feature>
<reference evidence="12" key="2">
    <citation type="submission" date="2023-01" db="EMBL/GenBank/DDBJ databases">
        <authorList>
            <person name="Sun Q."/>
            <person name="Evtushenko L."/>
        </authorList>
    </citation>
    <scope>NUCLEOTIDE SEQUENCE</scope>
    <source>
        <strain evidence="12">VKM B-2748</strain>
    </source>
</reference>
<dbReference type="Pfam" id="PF00107">
    <property type="entry name" value="ADH_zinc_N"/>
    <property type="match status" value="1"/>
</dbReference>
<evidence type="ECO:0000313" key="12">
    <source>
        <dbReference type="EMBL" id="GLK79550.1"/>
    </source>
</evidence>
<feature type="domain" description="Carrier" evidence="9">
    <location>
        <begin position="2365"/>
        <end position="2442"/>
    </location>
</feature>
<evidence type="ECO:0000256" key="4">
    <source>
        <dbReference type="ARBA" id="ARBA00022857"/>
    </source>
</evidence>
<dbReference type="Pfam" id="PF00698">
    <property type="entry name" value="Acyl_transf_1"/>
    <property type="match status" value="1"/>
</dbReference>
<dbReference type="InterPro" id="IPR049551">
    <property type="entry name" value="PKS_DH_C"/>
</dbReference>
<dbReference type="InterPro" id="IPR013968">
    <property type="entry name" value="PKS_KR"/>
</dbReference>
<keyword evidence="4" id="KW-0521">NADP</keyword>
<dbReference type="CDD" id="cd05195">
    <property type="entry name" value="enoyl_red"/>
    <property type="match status" value="1"/>
</dbReference>
<dbReference type="InterPro" id="IPR036736">
    <property type="entry name" value="ACP-like_sf"/>
</dbReference>
<dbReference type="SUPFAM" id="SSF51735">
    <property type="entry name" value="NAD(P)-binding Rossmann-fold domains"/>
    <property type="match status" value="3"/>
</dbReference>
<dbReference type="SMART" id="SM00826">
    <property type="entry name" value="PKS_DH"/>
    <property type="match status" value="1"/>
</dbReference>
<dbReference type="SUPFAM" id="SSF52151">
    <property type="entry name" value="FabD/lysophospholipase-like"/>
    <property type="match status" value="1"/>
</dbReference>
<dbReference type="PROSITE" id="PS00606">
    <property type="entry name" value="KS3_1"/>
    <property type="match status" value="1"/>
</dbReference>
<dbReference type="Proteomes" id="UP001143309">
    <property type="component" value="Unassembled WGS sequence"/>
</dbReference>
<feature type="domain" description="PKS/mFAS DH" evidence="11">
    <location>
        <begin position="865"/>
        <end position="1141"/>
    </location>
</feature>
<dbReference type="SMART" id="SM00829">
    <property type="entry name" value="PKS_ER"/>
    <property type="match status" value="1"/>
</dbReference>